<evidence type="ECO:0000256" key="2">
    <source>
        <dbReference type="ARBA" id="ARBA00022884"/>
    </source>
</evidence>
<dbReference type="GO" id="GO:0005730">
    <property type="term" value="C:nucleolus"/>
    <property type="evidence" value="ECO:0007669"/>
    <property type="project" value="UniProtKB-SubCell"/>
</dbReference>
<accession>A0A1B6G2E0</accession>
<dbReference type="Pfam" id="PF00076">
    <property type="entry name" value="RRM_1"/>
    <property type="match status" value="1"/>
</dbReference>
<feature type="domain" description="RRM" evidence="5">
    <location>
        <begin position="43"/>
        <end position="120"/>
    </location>
</feature>
<dbReference type="AlphaFoldDB" id="A0A1B6G2E0"/>
<dbReference type="InterPro" id="IPR000504">
    <property type="entry name" value="RRM_dom"/>
</dbReference>
<evidence type="ECO:0000259" key="5">
    <source>
        <dbReference type="PROSITE" id="PS50102"/>
    </source>
</evidence>
<evidence type="ECO:0000256" key="4">
    <source>
        <dbReference type="PROSITE-ProRule" id="PRU00176"/>
    </source>
</evidence>
<protein>
    <recommendedName>
        <fullName evidence="5">RRM domain-containing protein</fullName>
    </recommendedName>
</protein>
<dbReference type="SUPFAM" id="SSF54928">
    <property type="entry name" value="RNA-binding domain, RBD"/>
    <property type="match status" value="1"/>
</dbReference>
<evidence type="ECO:0000256" key="3">
    <source>
        <dbReference type="ARBA" id="ARBA00023242"/>
    </source>
</evidence>
<keyword evidence="3" id="KW-0539">Nucleus</keyword>
<dbReference type="GO" id="GO:0003723">
    <property type="term" value="F:RNA binding"/>
    <property type="evidence" value="ECO:0007669"/>
    <property type="project" value="UniProtKB-UniRule"/>
</dbReference>
<keyword evidence="2 4" id="KW-0694">RNA-binding</keyword>
<organism evidence="6">
    <name type="scientific">Cuerna arida</name>
    <dbReference type="NCBI Taxonomy" id="1464854"/>
    <lineage>
        <taxon>Eukaryota</taxon>
        <taxon>Metazoa</taxon>
        <taxon>Ecdysozoa</taxon>
        <taxon>Arthropoda</taxon>
        <taxon>Hexapoda</taxon>
        <taxon>Insecta</taxon>
        <taxon>Pterygota</taxon>
        <taxon>Neoptera</taxon>
        <taxon>Paraneoptera</taxon>
        <taxon>Hemiptera</taxon>
        <taxon>Auchenorrhyncha</taxon>
        <taxon>Membracoidea</taxon>
        <taxon>Cicadellidae</taxon>
        <taxon>Cicadellinae</taxon>
        <taxon>Proconiini</taxon>
        <taxon>Cuerna</taxon>
    </lineage>
</organism>
<gene>
    <name evidence="6" type="ORF">g.22905</name>
</gene>
<dbReference type="SMART" id="SM00360">
    <property type="entry name" value="RRM"/>
    <property type="match status" value="1"/>
</dbReference>
<dbReference type="Gene3D" id="3.30.70.330">
    <property type="match status" value="1"/>
</dbReference>
<reference evidence="6" key="1">
    <citation type="submission" date="2015-11" db="EMBL/GenBank/DDBJ databases">
        <title>De novo transcriptome assembly of four potential Pierce s Disease insect vectors from Arizona vineyards.</title>
        <authorList>
            <person name="Tassone E.E."/>
        </authorList>
    </citation>
    <scope>NUCLEOTIDE SEQUENCE</scope>
</reference>
<comment type="subcellular location">
    <subcellularLocation>
        <location evidence="1">Nucleus</location>
        <location evidence="1">Nucleolus</location>
    </subcellularLocation>
</comment>
<dbReference type="CDD" id="cd12307">
    <property type="entry name" value="RRM_NIFK_like"/>
    <property type="match status" value="1"/>
</dbReference>
<name>A0A1B6G2E0_9HEMI</name>
<sequence>MKCTVKNDNSTNNSKLAVNMKNPIARRNPRKKRKMDNPRIQRGVVYLSHIPYGFYEEQLDKYFSQFGIVTNVCVPRSKTGRSKGYAFIEFKHADVAEIAAETMDNYLMFNRLLKAKYLPPKQQKPHLFRFSNRTNVKKTFFLEKAQQSVNDNRTKKNRHLDVDTEVMVLKRLIRKKNEFITRLKKLDLDYKFDVKKSNVCLLQEMN</sequence>
<dbReference type="EMBL" id="GECZ01013163">
    <property type="protein sequence ID" value="JAS56606.1"/>
    <property type="molecule type" value="Transcribed_RNA"/>
</dbReference>
<evidence type="ECO:0000313" key="6">
    <source>
        <dbReference type="EMBL" id="JAS56606.1"/>
    </source>
</evidence>
<evidence type="ECO:0000256" key="1">
    <source>
        <dbReference type="ARBA" id="ARBA00004604"/>
    </source>
</evidence>
<proteinExistence type="predicted"/>
<dbReference type="InterPro" id="IPR012677">
    <property type="entry name" value="Nucleotide-bd_a/b_plait_sf"/>
</dbReference>
<dbReference type="InterPro" id="IPR035979">
    <property type="entry name" value="RBD_domain_sf"/>
</dbReference>
<dbReference type="PROSITE" id="PS50102">
    <property type="entry name" value="RRM"/>
    <property type="match status" value="1"/>
</dbReference>
<dbReference type="PANTHER" id="PTHR46754">
    <property type="entry name" value="MKI67 FHA DOMAIN-INTERACTING NUCLEOLAR PHOSPHOPROTEIN"/>
    <property type="match status" value="1"/>
</dbReference>